<gene>
    <name evidence="1" type="ORF">NCTC12126_02322</name>
</gene>
<name>A0A484XT94_9ENTR</name>
<dbReference type="AlphaFoldDB" id="A0A484XT94"/>
<reference evidence="1 2" key="1">
    <citation type="submission" date="2019-03" db="EMBL/GenBank/DDBJ databases">
        <authorList>
            <consortium name="Pathogen Informatics"/>
        </authorList>
    </citation>
    <scope>NUCLEOTIDE SEQUENCE [LARGE SCALE GENOMIC DNA]</scope>
    <source>
        <strain evidence="1 2">NCTC12126</strain>
    </source>
</reference>
<evidence type="ECO:0000313" key="1">
    <source>
        <dbReference type="EMBL" id="VFS25805.1"/>
    </source>
</evidence>
<dbReference type="SUPFAM" id="SSF55781">
    <property type="entry name" value="GAF domain-like"/>
    <property type="match status" value="1"/>
</dbReference>
<proteinExistence type="predicted"/>
<organism evidence="1 2">
    <name type="scientific">Enterobacter cancerogenus</name>
    <dbReference type="NCBI Taxonomy" id="69218"/>
    <lineage>
        <taxon>Bacteria</taxon>
        <taxon>Pseudomonadati</taxon>
        <taxon>Pseudomonadota</taxon>
        <taxon>Gammaproteobacteria</taxon>
        <taxon>Enterobacterales</taxon>
        <taxon>Enterobacteriaceae</taxon>
        <taxon>Enterobacter</taxon>
        <taxon>Enterobacter cloacae complex</taxon>
    </lineage>
</organism>
<evidence type="ECO:0000313" key="2">
    <source>
        <dbReference type="Proteomes" id="UP000351155"/>
    </source>
</evidence>
<accession>A0A484XT94</accession>
<protein>
    <submittedName>
        <fullName evidence="1">GAF sensor-containing diguanylate cyclase</fullName>
    </submittedName>
</protein>
<dbReference type="Proteomes" id="UP000351155">
    <property type="component" value="Unassembled WGS sequence"/>
</dbReference>
<dbReference type="EMBL" id="CAADIW010000021">
    <property type="protein sequence ID" value="VFS25805.1"/>
    <property type="molecule type" value="Genomic_DNA"/>
</dbReference>
<sequence length="65" mass="6704">MCASMPGFPLRLRNGASVGSLCLIDYAPREFNAADLAVLSDLSALAEDEFAAVSAATTDELTGPV</sequence>